<organism evidence="1">
    <name type="scientific">marine metagenome</name>
    <dbReference type="NCBI Taxonomy" id="408172"/>
    <lineage>
        <taxon>unclassified sequences</taxon>
        <taxon>metagenomes</taxon>
        <taxon>ecological metagenomes</taxon>
    </lineage>
</organism>
<sequence>MVILTNTTFGIGRLISKNSSYRFRDKNEQ</sequence>
<proteinExistence type="predicted"/>
<name>A0A381Z6W9_9ZZZZ</name>
<gene>
    <name evidence="1" type="ORF">METZ01_LOCUS137890</name>
</gene>
<accession>A0A381Z6W9</accession>
<dbReference type="EMBL" id="UINC01020199">
    <property type="protein sequence ID" value="SVA85036.1"/>
    <property type="molecule type" value="Genomic_DNA"/>
</dbReference>
<reference evidence="1" key="1">
    <citation type="submission" date="2018-05" db="EMBL/GenBank/DDBJ databases">
        <authorList>
            <person name="Lanie J.A."/>
            <person name="Ng W.-L."/>
            <person name="Kazmierczak K.M."/>
            <person name="Andrzejewski T.M."/>
            <person name="Davidsen T.M."/>
            <person name="Wayne K.J."/>
            <person name="Tettelin H."/>
            <person name="Glass J.I."/>
            <person name="Rusch D."/>
            <person name="Podicherti R."/>
            <person name="Tsui H.-C.T."/>
            <person name="Winkler M.E."/>
        </authorList>
    </citation>
    <scope>NUCLEOTIDE SEQUENCE</scope>
</reference>
<protein>
    <submittedName>
        <fullName evidence="1">Uncharacterized protein</fullName>
    </submittedName>
</protein>
<dbReference type="AlphaFoldDB" id="A0A381Z6W9"/>
<evidence type="ECO:0000313" key="1">
    <source>
        <dbReference type="EMBL" id="SVA85036.1"/>
    </source>
</evidence>